<evidence type="ECO:0000256" key="1">
    <source>
        <dbReference type="ARBA" id="ARBA00011073"/>
    </source>
</evidence>
<dbReference type="Pfam" id="PF00082">
    <property type="entry name" value="Peptidase_S8"/>
    <property type="match status" value="1"/>
</dbReference>
<feature type="active site" description="Charge relay system" evidence="6 7">
    <location>
        <position position="466"/>
    </location>
</feature>
<reference evidence="12 13" key="1">
    <citation type="submission" date="2019-01" db="EMBL/GenBank/DDBJ databases">
        <authorList>
            <person name="Li J."/>
        </authorList>
    </citation>
    <scope>NUCLEOTIDE SEQUENCE [LARGE SCALE GENOMIC DNA]</scope>
    <source>
        <strain evidence="12 13">CCUG 35506</strain>
    </source>
</reference>
<feature type="chain" id="PRO_5039607606" evidence="9">
    <location>
        <begin position="39"/>
        <end position="1301"/>
    </location>
</feature>
<dbReference type="OrthoDB" id="9813435at2"/>
<keyword evidence="13" id="KW-1185">Reference proteome</keyword>
<dbReference type="InterPro" id="IPR015500">
    <property type="entry name" value="Peptidase_S8_subtilisin-rel"/>
</dbReference>
<keyword evidence="9" id="KW-0732">Signal</keyword>
<evidence type="ECO:0000256" key="8">
    <source>
        <dbReference type="SAM" id="MobiDB-lite"/>
    </source>
</evidence>
<proteinExistence type="inferred from homology"/>
<evidence type="ECO:0000259" key="10">
    <source>
        <dbReference type="Pfam" id="PF00082"/>
    </source>
</evidence>
<dbReference type="InterPro" id="IPR036852">
    <property type="entry name" value="Peptidase_S8/S53_dom_sf"/>
</dbReference>
<evidence type="ECO:0000259" key="11">
    <source>
        <dbReference type="Pfam" id="PF02225"/>
    </source>
</evidence>
<feature type="compositionally biased region" description="Low complexity" evidence="8">
    <location>
        <begin position="447"/>
        <end position="457"/>
    </location>
</feature>
<dbReference type="InterPro" id="IPR046450">
    <property type="entry name" value="PA_dom_sf"/>
</dbReference>
<gene>
    <name evidence="12" type="ORF">ESP57_13835</name>
</gene>
<dbReference type="PRINTS" id="PR00723">
    <property type="entry name" value="SUBTILISIN"/>
</dbReference>
<keyword evidence="4 7" id="KW-0378">Hydrolase</keyword>
<keyword evidence="3 7" id="KW-0645">Protease</keyword>
<dbReference type="GO" id="GO:0006508">
    <property type="term" value="P:proteolysis"/>
    <property type="evidence" value="ECO:0007669"/>
    <property type="project" value="UniProtKB-KW"/>
</dbReference>
<dbReference type="Gene3D" id="3.40.630.10">
    <property type="entry name" value="Zn peptidases"/>
    <property type="match status" value="1"/>
</dbReference>
<dbReference type="InterPro" id="IPR023828">
    <property type="entry name" value="Peptidase_S8_Ser-AS"/>
</dbReference>
<feature type="domain" description="PA" evidence="11">
    <location>
        <begin position="835"/>
        <end position="910"/>
    </location>
</feature>
<name>A0A4Q2JLY4_9MICO</name>
<comment type="caution">
    <text evidence="12">The sequence shown here is derived from an EMBL/GenBank/DDBJ whole genome shotgun (WGS) entry which is preliminary data.</text>
</comment>
<evidence type="ECO:0000256" key="6">
    <source>
        <dbReference type="PIRSR" id="PIRSR615500-1"/>
    </source>
</evidence>
<keyword evidence="2" id="KW-0964">Secreted</keyword>
<keyword evidence="5 7" id="KW-0720">Serine protease</keyword>
<feature type="active site" description="Charge relay system" evidence="6 7">
    <location>
        <position position="294"/>
    </location>
</feature>
<organism evidence="12 13">
    <name type="scientific">Agromyces fucosus</name>
    <dbReference type="NCBI Taxonomy" id="41985"/>
    <lineage>
        <taxon>Bacteria</taxon>
        <taxon>Bacillati</taxon>
        <taxon>Actinomycetota</taxon>
        <taxon>Actinomycetes</taxon>
        <taxon>Micrococcales</taxon>
        <taxon>Microbacteriaceae</taxon>
        <taxon>Agromyces</taxon>
    </lineage>
</organism>
<comment type="similarity">
    <text evidence="1 7">Belongs to the peptidase S8 family.</text>
</comment>
<dbReference type="InterPro" id="IPR050131">
    <property type="entry name" value="Peptidase_S8_subtilisin-like"/>
</dbReference>
<evidence type="ECO:0000256" key="3">
    <source>
        <dbReference type="ARBA" id="ARBA00022670"/>
    </source>
</evidence>
<keyword evidence="2" id="KW-0134">Cell wall</keyword>
<sequence>MPRSIRPSAHRRRSIAAAISGLAIGVAGVGAAALPATADPTGGGTAPPAASPATPASAGGTHTVTLITGDRVTVTDLADGTHTVEVDPVDPGEGFQTLDVAGELHVLPRGVMPYLAAGVVDRDLFNVSRLIEYGYDDASVDATPVILELDGDAAARRSAPDPVPGVALGTPLASIGGAAASADHASAESTWAALTDAAASDARSFGAGEPEAVSLGGGVAAIHLDGKVQATLDESVPYIGAPEAWTAGYTGDGVTVAVLDTGYDDTHPDLAGRVLAESTSFVPDEAVSDDPNGHGTHVASTIAGTGAASGGTHRGVADGANLLVGKVLSAAGEGQDSWIISAMEWAADRADIVSMSLGTRYGDDGTDLMSVALNEISAETDALFIVAAGNSSAPETVGSPGSAASALTIGSVDDPSGELSWFSSQGPLVRSGDMKPNLAGPGNDVTAARSADSDGSGSYVSMSGTSMATPHVAGAAAIVKQQHPEYTAAQLRAALTSTATDVGLTPYQVGAGVVDVAEAIDADIVASGSGDFGMLSWGEDDALVTRTIEYANRGDAEATIELAAALTDTTPGAGGGLEPGRAAVEASEVLTMDATSLTIPAGETRSVTLTADPSKVPAGAQLSGALTAAIGGDAVTRTALGIIAEAERYDLTVTATDFDGEPLATYGWIWNAETGWYTSFGVDGETTLRLPAGLYSVMSFMDVARNSDTQAIALVGDPDVVLEGAATVAFDARATEPVTVDVGEDDLEATVRRMDYQVDGFTGSALAPVWIDELYAQPMEAPEAESFDFTTRWRLQQPTLSLNAGKERLDLIAQAGSTLLDGAIRARAVDVGLGSAEEFAAVDVAGKVAVVTRSDVVSAPERSANAVAAGAALLLVVNDADGELSEWVGSADYESDTPIPVAAISGVQGRQVLEEIARKKVTVSGEGVVDADEIWDIARYSDGAVPDDLDYRPRDLARIDTTYYGDPALVAEFRWDFVPGVEYGSGYPMRTTRGLERTEWVNTDQVEWYQDATVVDAGWQIRDVKRGFEPGQELESSYFGAIVRPFVGPGYWAPNRSGDYAQVNLPSWADGASPDHTGAFDTYSGADDRSQLIEVYIDGALAESSDYQGATVWDIPDGESEWRVVDTATHDGTSLESSTSTRTEWTFTSSGSADDPARQLLPMMQAYYDVELDESGTAGAGRKRGAPVKLELELGHIAEASGIAAIADATLEVRVDGGEWQPIALDVTSADDTVDEPSEDGPPMFSEGRDVVTAYAAKIRVPDAGAWVDLRVTATDAAGSTFSQEIERAFEVAAVKKGGRH</sequence>
<dbReference type="PROSITE" id="PS00137">
    <property type="entry name" value="SUBTILASE_HIS"/>
    <property type="match status" value="1"/>
</dbReference>
<evidence type="ECO:0000256" key="7">
    <source>
        <dbReference type="PROSITE-ProRule" id="PRU01240"/>
    </source>
</evidence>
<dbReference type="Pfam" id="PF02225">
    <property type="entry name" value="PA"/>
    <property type="match status" value="1"/>
</dbReference>
<feature type="domain" description="Peptidase S8/S53" evidence="10">
    <location>
        <begin position="251"/>
        <end position="503"/>
    </location>
</feature>
<dbReference type="PANTHER" id="PTHR43806">
    <property type="entry name" value="PEPTIDASE S8"/>
    <property type="match status" value="1"/>
</dbReference>
<dbReference type="SUPFAM" id="SSF52025">
    <property type="entry name" value="PA domain"/>
    <property type="match status" value="1"/>
</dbReference>
<feature type="signal peptide" evidence="9">
    <location>
        <begin position="1"/>
        <end position="38"/>
    </location>
</feature>
<dbReference type="InterPro" id="IPR000209">
    <property type="entry name" value="Peptidase_S8/S53_dom"/>
</dbReference>
<dbReference type="PANTHER" id="PTHR43806:SF11">
    <property type="entry name" value="CEREVISIN-RELATED"/>
    <property type="match status" value="1"/>
</dbReference>
<feature type="compositionally biased region" description="Low complexity" evidence="8">
    <location>
        <begin position="1134"/>
        <end position="1150"/>
    </location>
</feature>
<dbReference type="InterPro" id="IPR022398">
    <property type="entry name" value="Peptidase_S8_His-AS"/>
</dbReference>
<feature type="region of interest" description="Disordered" evidence="8">
    <location>
        <begin position="39"/>
        <end position="62"/>
    </location>
</feature>
<evidence type="ECO:0000313" key="13">
    <source>
        <dbReference type="Proteomes" id="UP000292935"/>
    </source>
</evidence>
<dbReference type="Gene3D" id="3.40.50.200">
    <property type="entry name" value="Peptidase S8/S53 domain"/>
    <property type="match status" value="1"/>
</dbReference>
<evidence type="ECO:0000313" key="12">
    <source>
        <dbReference type="EMBL" id="RXZ47619.1"/>
    </source>
</evidence>
<protein>
    <submittedName>
        <fullName evidence="12">Peptidase</fullName>
    </submittedName>
</protein>
<feature type="active site" description="Charge relay system" evidence="6 7">
    <location>
        <position position="260"/>
    </location>
</feature>
<evidence type="ECO:0000256" key="2">
    <source>
        <dbReference type="ARBA" id="ARBA00022512"/>
    </source>
</evidence>
<dbReference type="Gene3D" id="3.50.30.30">
    <property type="match status" value="1"/>
</dbReference>
<evidence type="ECO:0000256" key="9">
    <source>
        <dbReference type="SAM" id="SignalP"/>
    </source>
</evidence>
<dbReference type="EMBL" id="SDPO01000003">
    <property type="protein sequence ID" value="RXZ47619.1"/>
    <property type="molecule type" value="Genomic_DNA"/>
</dbReference>
<dbReference type="SUPFAM" id="SSF52743">
    <property type="entry name" value="Subtilisin-like"/>
    <property type="match status" value="1"/>
</dbReference>
<feature type="region of interest" description="Disordered" evidence="8">
    <location>
        <begin position="435"/>
        <end position="457"/>
    </location>
</feature>
<evidence type="ECO:0000256" key="4">
    <source>
        <dbReference type="ARBA" id="ARBA00022801"/>
    </source>
</evidence>
<dbReference type="PROSITE" id="PS51892">
    <property type="entry name" value="SUBTILASE"/>
    <property type="match status" value="1"/>
</dbReference>
<accession>A0A4Q2JLY4</accession>
<dbReference type="InterPro" id="IPR003137">
    <property type="entry name" value="PA_domain"/>
</dbReference>
<dbReference type="RefSeq" id="WP_129232003.1">
    <property type="nucleotide sequence ID" value="NZ_SDPO01000003.1"/>
</dbReference>
<feature type="compositionally biased region" description="Low complexity" evidence="8">
    <location>
        <begin position="39"/>
        <end position="61"/>
    </location>
</feature>
<evidence type="ECO:0000256" key="5">
    <source>
        <dbReference type="ARBA" id="ARBA00022825"/>
    </source>
</evidence>
<feature type="region of interest" description="Disordered" evidence="8">
    <location>
        <begin position="1129"/>
        <end position="1154"/>
    </location>
</feature>
<dbReference type="GO" id="GO:0004252">
    <property type="term" value="F:serine-type endopeptidase activity"/>
    <property type="evidence" value="ECO:0007669"/>
    <property type="project" value="UniProtKB-UniRule"/>
</dbReference>
<dbReference type="Proteomes" id="UP000292935">
    <property type="component" value="Unassembled WGS sequence"/>
</dbReference>
<dbReference type="PROSITE" id="PS00138">
    <property type="entry name" value="SUBTILASE_SER"/>
    <property type="match status" value="1"/>
</dbReference>